<comment type="caution">
    <text evidence="2">The sequence shown here is derived from an EMBL/GenBank/DDBJ whole genome shotgun (WGS) entry which is preliminary data.</text>
</comment>
<reference evidence="2 3" key="1">
    <citation type="submission" date="2019-03" db="EMBL/GenBank/DDBJ databases">
        <title>Single cell metagenomics reveals metabolic interactions within the superorganism composed of flagellate Streblomastix strix and complex community of Bacteroidetes bacteria on its surface.</title>
        <authorList>
            <person name="Treitli S.C."/>
            <person name="Kolisko M."/>
            <person name="Husnik F."/>
            <person name="Keeling P."/>
            <person name="Hampl V."/>
        </authorList>
    </citation>
    <scope>NUCLEOTIDE SEQUENCE [LARGE SCALE GENOMIC DNA]</scope>
    <source>
        <strain evidence="2">ST1C</strain>
    </source>
</reference>
<sequence>MKLWVACIQADAALMKNERLQNVNRASQGKTRTFRDIDTDLLVPSGGLQMHPVKRKQEQDGIQEIRVLNPLQAQFQAQRQIYSKFNSTQDQVIAQDLTSTFEELLKQESIKLDVLNYQLQPIPRQKLFDEISWKGANTIFPMPEAPPALPQEGPAYARMTLESTSAVTQGIAGTILEIAQGNTENLVGKMFKLLEASLVAVGDAQQERESRLRGVSQGITTEDVLSKHSKEKFKKSGKHIQISQRRFGNQVEQSSGFRRGRIHLNKRQFQYRPRGAFKKDECYSTSLYKSRCQFISSQSQPVITVQGSLINKNESLAFDPANEGDGAVRRESLAFDPANEEDGAVRRESLAFDPANE</sequence>
<feature type="non-terminal residue" evidence="2">
    <location>
        <position position="357"/>
    </location>
</feature>
<name>A0A5J4USD6_9EUKA</name>
<evidence type="ECO:0000256" key="1">
    <source>
        <dbReference type="SAM" id="MobiDB-lite"/>
    </source>
</evidence>
<dbReference type="EMBL" id="SNRW01012845">
    <property type="protein sequence ID" value="KAA6373328.1"/>
    <property type="molecule type" value="Genomic_DNA"/>
</dbReference>
<organism evidence="2 3">
    <name type="scientific">Streblomastix strix</name>
    <dbReference type="NCBI Taxonomy" id="222440"/>
    <lineage>
        <taxon>Eukaryota</taxon>
        <taxon>Metamonada</taxon>
        <taxon>Preaxostyla</taxon>
        <taxon>Oxymonadida</taxon>
        <taxon>Streblomastigidae</taxon>
        <taxon>Streblomastix</taxon>
    </lineage>
</organism>
<accession>A0A5J4USD6</accession>
<evidence type="ECO:0000313" key="3">
    <source>
        <dbReference type="Proteomes" id="UP000324800"/>
    </source>
</evidence>
<dbReference type="AlphaFoldDB" id="A0A5J4USD6"/>
<gene>
    <name evidence="2" type="ORF">EZS28_031144</name>
</gene>
<evidence type="ECO:0000313" key="2">
    <source>
        <dbReference type="EMBL" id="KAA6373328.1"/>
    </source>
</evidence>
<dbReference type="Proteomes" id="UP000324800">
    <property type="component" value="Unassembled WGS sequence"/>
</dbReference>
<proteinExistence type="predicted"/>
<protein>
    <submittedName>
        <fullName evidence="2">Uncharacterized protein</fullName>
    </submittedName>
</protein>
<feature type="region of interest" description="Disordered" evidence="1">
    <location>
        <begin position="334"/>
        <end position="357"/>
    </location>
</feature>